<name>A0A5B1LHE0_9ACTN</name>
<evidence type="ECO:0000256" key="1">
    <source>
        <dbReference type="SAM" id="MobiDB-lite"/>
    </source>
</evidence>
<dbReference type="AlphaFoldDB" id="A0A5B1LHE0"/>
<dbReference type="PANTHER" id="PTHR41260:SF1">
    <property type="entry name" value="PROTEIN ECSC"/>
    <property type="match status" value="1"/>
</dbReference>
<reference evidence="2 3" key="1">
    <citation type="submission" date="2019-09" db="EMBL/GenBank/DDBJ databases">
        <title>Nocardioides panacisoli sp. nov., isolated from the soil of a ginseng field.</title>
        <authorList>
            <person name="Cho C."/>
        </authorList>
    </citation>
    <scope>NUCLEOTIDE SEQUENCE [LARGE SCALE GENOMIC DNA]</scope>
    <source>
        <strain evidence="2 3">BN130099</strain>
    </source>
</reference>
<evidence type="ECO:0000313" key="3">
    <source>
        <dbReference type="Proteomes" id="UP000325003"/>
    </source>
</evidence>
<keyword evidence="3" id="KW-1185">Reference proteome</keyword>
<gene>
    <name evidence="2" type="ORF">F0U44_12225</name>
</gene>
<organism evidence="2 3">
    <name type="scientific">Nocardioides humilatus</name>
    <dbReference type="NCBI Taxonomy" id="2607660"/>
    <lineage>
        <taxon>Bacteria</taxon>
        <taxon>Bacillati</taxon>
        <taxon>Actinomycetota</taxon>
        <taxon>Actinomycetes</taxon>
        <taxon>Propionibacteriales</taxon>
        <taxon>Nocardioidaceae</taxon>
        <taxon>Nocardioides</taxon>
    </lineage>
</organism>
<feature type="compositionally biased region" description="Acidic residues" evidence="1">
    <location>
        <begin position="354"/>
        <end position="372"/>
    </location>
</feature>
<comment type="caution">
    <text evidence="2">The sequence shown here is derived from an EMBL/GenBank/DDBJ whole genome shotgun (WGS) entry which is preliminary data.</text>
</comment>
<evidence type="ECO:0000313" key="2">
    <source>
        <dbReference type="EMBL" id="KAA1419210.1"/>
    </source>
</evidence>
<dbReference type="RefSeq" id="WP_149728545.1">
    <property type="nucleotide sequence ID" value="NZ_VUJV01000003.1"/>
</dbReference>
<feature type="region of interest" description="Disordered" evidence="1">
    <location>
        <begin position="348"/>
        <end position="372"/>
    </location>
</feature>
<reference evidence="2 3" key="2">
    <citation type="submission" date="2019-09" db="EMBL/GenBank/DDBJ databases">
        <authorList>
            <person name="Jin C."/>
        </authorList>
    </citation>
    <scope>NUCLEOTIDE SEQUENCE [LARGE SCALE GENOMIC DNA]</scope>
    <source>
        <strain evidence="2 3">BN130099</strain>
    </source>
</reference>
<proteinExistence type="predicted"/>
<dbReference type="EMBL" id="VUJV01000003">
    <property type="protein sequence ID" value="KAA1419210.1"/>
    <property type="molecule type" value="Genomic_DNA"/>
</dbReference>
<dbReference type="Proteomes" id="UP000325003">
    <property type="component" value="Unassembled WGS sequence"/>
</dbReference>
<sequence>MSWSKYETRAWRDIQDRKRRWYERSEKDTWAKRTGGRISKTAGKATKKARSVPGADKAVAALGTAAVKTQEALADVSSRTLSEKRVLRAYRRRGVKVAHLVDLRRENLKALDKVVHRRRLNMVYGGLAAVEGATAGAIVTGGEALATFGSTASAGAAAAPGFGAVAAAMTGDAALVLALSSRAVADTAMHYGFDPRDPKEQLFMLSVINVGSAVTQGAKYTALADLSKLTQALVRSAPWVQLNKFALSRIAGRFAEQFGVRLTKQKLGQLVPVVGIGVGAALNYATVKSVQEAAYWGYRERLLLEKNPEAVELLTAELDQLPEPVAENSDEPSIEIAEIIASLEPAADFHGSSDDEAALEEFSPDDGGNDAP</sequence>
<dbReference type="PANTHER" id="PTHR41260">
    <property type="entry name" value="PROTEIN ECSC"/>
    <property type="match status" value="1"/>
</dbReference>
<dbReference type="InterPro" id="IPR024787">
    <property type="entry name" value="EcsC"/>
</dbReference>
<protein>
    <submittedName>
        <fullName evidence="2">EcsC family protein</fullName>
    </submittedName>
</protein>
<dbReference type="Pfam" id="PF12787">
    <property type="entry name" value="EcsC"/>
    <property type="match status" value="1"/>
</dbReference>
<accession>A0A5B1LHE0</accession>